<feature type="domain" description="PiggyBac transposable element-derived protein" evidence="2">
    <location>
        <begin position="113"/>
        <end position="185"/>
    </location>
</feature>
<dbReference type="AlphaFoldDB" id="A0AAW1N506"/>
<accession>A0AAW1N506</accession>
<evidence type="ECO:0000256" key="1">
    <source>
        <dbReference type="SAM" id="MobiDB-lite"/>
    </source>
</evidence>
<evidence type="ECO:0000313" key="4">
    <source>
        <dbReference type="Proteomes" id="UP001458880"/>
    </source>
</evidence>
<keyword evidence="4" id="KW-1185">Reference proteome</keyword>
<reference evidence="3 4" key="1">
    <citation type="journal article" date="2024" name="BMC Genomics">
        <title>De novo assembly and annotation of Popillia japonica's genome with initial clues to its potential as an invasive pest.</title>
        <authorList>
            <person name="Cucini C."/>
            <person name="Boschi S."/>
            <person name="Funari R."/>
            <person name="Cardaioli E."/>
            <person name="Iannotti N."/>
            <person name="Marturano G."/>
            <person name="Paoli F."/>
            <person name="Bruttini M."/>
            <person name="Carapelli A."/>
            <person name="Frati F."/>
            <person name="Nardi F."/>
        </authorList>
    </citation>
    <scope>NUCLEOTIDE SEQUENCE [LARGE SCALE GENOMIC DNA]</scope>
    <source>
        <strain evidence="3">DMR45628</strain>
    </source>
</reference>
<protein>
    <submittedName>
        <fullName evidence="3">Transposase IS4</fullName>
    </submittedName>
</protein>
<name>A0AAW1N506_POPJA</name>
<feature type="compositionally biased region" description="Polar residues" evidence="1">
    <location>
        <begin position="245"/>
        <end position="268"/>
    </location>
</feature>
<dbReference type="Pfam" id="PF13843">
    <property type="entry name" value="DDE_Tnp_1_7"/>
    <property type="match status" value="1"/>
</dbReference>
<organism evidence="3 4">
    <name type="scientific">Popillia japonica</name>
    <name type="common">Japanese beetle</name>
    <dbReference type="NCBI Taxonomy" id="7064"/>
    <lineage>
        <taxon>Eukaryota</taxon>
        <taxon>Metazoa</taxon>
        <taxon>Ecdysozoa</taxon>
        <taxon>Arthropoda</taxon>
        <taxon>Hexapoda</taxon>
        <taxon>Insecta</taxon>
        <taxon>Pterygota</taxon>
        <taxon>Neoptera</taxon>
        <taxon>Endopterygota</taxon>
        <taxon>Coleoptera</taxon>
        <taxon>Polyphaga</taxon>
        <taxon>Scarabaeiformia</taxon>
        <taxon>Scarabaeidae</taxon>
        <taxon>Rutelinae</taxon>
        <taxon>Popillia</taxon>
    </lineage>
</organism>
<dbReference type="EMBL" id="JASPKY010000010">
    <property type="protein sequence ID" value="KAK9753789.1"/>
    <property type="molecule type" value="Genomic_DNA"/>
</dbReference>
<evidence type="ECO:0000259" key="2">
    <source>
        <dbReference type="Pfam" id="PF13843"/>
    </source>
</evidence>
<proteinExistence type="predicted"/>
<feature type="compositionally biased region" description="Acidic residues" evidence="1">
    <location>
        <begin position="22"/>
        <end position="36"/>
    </location>
</feature>
<evidence type="ECO:0000313" key="3">
    <source>
        <dbReference type="EMBL" id="KAK9753789.1"/>
    </source>
</evidence>
<comment type="caution">
    <text evidence="3">The sequence shown here is derived from an EMBL/GenBank/DDBJ whole genome shotgun (WGS) entry which is preliminary data.</text>
</comment>
<feature type="region of interest" description="Disordered" evidence="1">
    <location>
        <begin position="245"/>
        <end position="287"/>
    </location>
</feature>
<dbReference type="Proteomes" id="UP001458880">
    <property type="component" value="Unassembled WGS sequence"/>
</dbReference>
<feature type="region of interest" description="Disordered" evidence="1">
    <location>
        <begin position="22"/>
        <end position="72"/>
    </location>
</feature>
<feature type="compositionally biased region" description="Acidic residues" evidence="1">
    <location>
        <begin position="44"/>
        <end position="56"/>
    </location>
</feature>
<sequence>MAYYEKEQARLFRLWEEVEAEDPYDNEEELANEDDIMNERSSDSESEQDADTDEEVSSVTNNLPSRDPSFVGKDGTIWGKHCAPKNIRTKKANIVIHLPGVRGTAKAAKTIKECWSLFFSDDMFQIIVENTNKYISNLSYARERAAKPTDIIEIRALFGLLYLSGCLKSSRLSTKELWDRKGTAGINSQIIYTANNSGRAGDIIRRNYLKNLALELTEEHLHRPRRSLETNVPPDVRLRRQDVAGTSVQNQVQQSLPADSEAPPSTSKGRGRPQLDFSNSSDKTKRRKLQSLLKATDNEELVAATQLSSSDKTKRRCCKLQSLLKATDNEELVAATQLSLYKQGHRDAAALLKEITTTSPKRATHVKKAFHSPPSRTSYSCKKSVPFSTLQEPKAITGGSFSNISRWKNEQTFLYCYSSEIKKYWLQSTPIVSCFD</sequence>
<dbReference type="InterPro" id="IPR029526">
    <property type="entry name" value="PGBD"/>
</dbReference>
<gene>
    <name evidence="3" type="ORF">QE152_g1750</name>
</gene>